<reference evidence="1" key="2">
    <citation type="journal article" date="2022" name="Microbiol. Resour. Announc.">
        <title>Metagenome Sequencing to Explore Phylogenomics of Terrestrial Cyanobacteria.</title>
        <authorList>
            <person name="Ward R.D."/>
            <person name="Stajich J.E."/>
            <person name="Johansen J.R."/>
            <person name="Huntemann M."/>
            <person name="Clum A."/>
            <person name="Foster B."/>
            <person name="Foster B."/>
            <person name="Roux S."/>
            <person name="Palaniappan K."/>
            <person name="Varghese N."/>
            <person name="Mukherjee S."/>
            <person name="Reddy T.B.K."/>
            <person name="Daum C."/>
            <person name="Copeland A."/>
            <person name="Chen I.A."/>
            <person name="Ivanova N.N."/>
            <person name="Kyrpides N.C."/>
            <person name="Shapiro N."/>
            <person name="Eloe-Fadrosh E.A."/>
            <person name="Pietrasiak N."/>
        </authorList>
    </citation>
    <scope>NUCLEOTIDE SEQUENCE</scope>
    <source>
        <strain evidence="1">GSE-NOS-MK-12-04C</strain>
    </source>
</reference>
<reference evidence="1" key="1">
    <citation type="submission" date="2021-05" db="EMBL/GenBank/DDBJ databases">
        <authorList>
            <person name="Pietrasiak N."/>
            <person name="Ward R."/>
            <person name="Stajich J.E."/>
            <person name="Kurbessoian T."/>
        </authorList>
    </citation>
    <scope>NUCLEOTIDE SEQUENCE</scope>
    <source>
        <strain evidence="1">GSE-NOS-MK-12-04C</strain>
    </source>
</reference>
<proteinExistence type="predicted"/>
<name>A0A951QQ19_9CYAN</name>
<sequence>MRNSLDLGRSLRPLMRKVPSPTEKILDEEATVRRIADEEVWMLILKPAPQRWLELALVVEQTSSTAIWKQTINELQQLVKHHGAFRDVRTWGLKITEAKTQIFAQNRTGNFDSKPRSNDNSLTWTGFIKIIF</sequence>
<dbReference type="Proteomes" id="UP000729701">
    <property type="component" value="Unassembled WGS sequence"/>
</dbReference>
<dbReference type="AlphaFoldDB" id="A0A951QQ19"/>
<protein>
    <submittedName>
        <fullName evidence="1">Uncharacterized protein</fullName>
    </submittedName>
</protein>
<organism evidence="1 2">
    <name type="scientific">Cyanomargarita calcarea GSE-NOS-MK-12-04C</name>
    <dbReference type="NCBI Taxonomy" id="2839659"/>
    <lineage>
        <taxon>Bacteria</taxon>
        <taxon>Bacillati</taxon>
        <taxon>Cyanobacteriota</taxon>
        <taxon>Cyanophyceae</taxon>
        <taxon>Nostocales</taxon>
        <taxon>Cyanomargaritaceae</taxon>
        <taxon>Cyanomargarita</taxon>
    </lineage>
</organism>
<evidence type="ECO:0000313" key="2">
    <source>
        <dbReference type="Proteomes" id="UP000729701"/>
    </source>
</evidence>
<comment type="caution">
    <text evidence="1">The sequence shown here is derived from an EMBL/GenBank/DDBJ whole genome shotgun (WGS) entry which is preliminary data.</text>
</comment>
<evidence type="ECO:0000313" key="1">
    <source>
        <dbReference type="EMBL" id="MBW4669992.1"/>
    </source>
</evidence>
<gene>
    <name evidence="1" type="ORF">KME60_21905</name>
</gene>
<accession>A0A951QQ19</accession>
<dbReference type="EMBL" id="JAHHGZ010000026">
    <property type="protein sequence ID" value="MBW4669992.1"/>
    <property type="molecule type" value="Genomic_DNA"/>
</dbReference>